<organism evidence="2 3">
    <name type="scientific">Nocardiopsis tropica</name>
    <dbReference type="NCBI Taxonomy" id="109330"/>
    <lineage>
        <taxon>Bacteria</taxon>
        <taxon>Bacillati</taxon>
        <taxon>Actinomycetota</taxon>
        <taxon>Actinomycetes</taxon>
        <taxon>Streptosporangiales</taxon>
        <taxon>Nocardiopsidaceae</taxon>
        <taxon>Nocardiopsis</taxon>
    </lineage>
</organism>
<keyword evidence="1" id="KW-0812">Transmembrane</keyword>
<dbReference type="RefSeq" id="WP_352984214.1">
    <property type="nucleotide sequence ID" value="NZ_JBEQNA010000003.1"/>
</dbReference>
<dbReference type="Proteomes" id="UP001432401">
    <property type="component" value="Unassembled WGS sequence"/>
</dbReference>
<dbReference type="InterPro" id="IPR011047">
    <property type="entry name" value="Quinoprotein_ADH-like_sf"/>
</dbReference>
<dbReference type="Gene3D" id="2.130.10.10">
    <property type="entry name" value="YVTN repeat-like/Quinoprotein amine dehydrogenase"/>
    <property type="match status" value="1"/>
</dbReference>
<proteinExistence type="predicted"/>
<keyword evidence="1" id="KW-1133">Transmembrane helix</keyword>
<evidence type="ECO:0000313" key="3">
    <source>
        <dbReference type="Proteomes" id="UP001432401"/>
    </source>
</evidence>
<keyword evidence="1" id="KW-0472">Membrane</keyword>
<comment type="caution">
    <text evidence="2">The sequence shown here is derived from an EMBL/GenBank/DDBJ whole genome shotgun (WGS) entry which is preliminary data.</text>
</comment>
<feature type="transmembrane region" description="Helical" evidence="1">
    <location>
        <begin position="12"/>
        <end position="32"/>
    </location>
</feature>
<name>A0ABV1ZVR2_9ACTN</name>
<sequence>MVSTVRHPRVRVFLLAGLCLLTVAALMVLMVGTPGKGPGTHETTGADLPHALSFAGVAEVEAHLETDRRGPIHELLTTENGVLAVFDEGVALFGTDPVAEIWSRTGLDGPVAAGITADGKRAVLAHAGSGWFRGTRWSLLDVETGENIASHRADEPPPALVASLTADARLASPGDGRVEARSLEGDDVLWSYAPEDACDGAVSRVVGETLAVVAVCGDRVHLVGLEATTGEPVWEHSWPGTVLPEMHPLTPWTVPGGPADPVERIVRGEMADGYVLFGRGAVFDRGQAQEFLPPQAAPGEAPAHVVLLEDLQDADARLMLQAGHVMVEDGLVGLDELDREGLLVDGDLPMSAQEWDGDPRILLGALQAVLADPANET</sequence>
<dbReference type="EMBL" id="JBEQNB010000008">
    <property type="protein sequence ID" value="MES0835196.1"/>
    <property type="molecule type" value="Genomic_DNA"/>
</dbReference>
<dbReference type="InterPro" id="IPR015943">
    <property type="entry name" value="WD40/YVTN_repeat-like_dom_sf"/>
</dbReference>
<protein>
    <recommendedName>
        <fullName evidence="4">PQQ-like domain-containing protein</fullName>
    </recommendedName>
</protein>
<accession>A0ABV1ZVR2</accession>
<evidence type="ECO:0000256" key="1">
    <source>
        <dbReference type="SAM" id="Phobius"/>
    </source>
</evidence>
<dbReference type="SUPFAM" id="SSF50998">
    <property type="entry name" value="Quinoprotein alcohol dehydrogenase-like"/>
    <property type="match status" value="1"/>
</dbReference>
<evidence type="ECO:0000313" key="2">
    <source>
        <dbReference type="EMBL" id="MES0835196.1"/>
    </source>
</evidence>
<keyword evidence="3" id="KW-1185">Reference proteome</keyword>
<evidence type="ECO:0008006" key="4">
    <source>
        <dbReference type="Google" id="ProtNLM"/>
    </source>
</evidence>
<reference evidence="2 3" key="1">
    <citation type="submission" date="2024-06" db="EMBL/GenBank/DDBJ databases">
        <authorList>
            <person name="Bataeva Y.V."/>
            <person name="Grigorian L.N."/>
            <person name="Solomentsev V.I."/>
        </authorList>
    </citation>
    <scope>NUCLEOTIDE SEQUENCE [LARGE SCALE GENOMIC DNA]</scope>
    <source>
        <strain evidence="3">SCPM-O-B-12605 (RCAM04882)</strain>
    </source>
</reference>
<gene>
    <name evidence="2" type="ORF">ABUK86_15570</name>
</gene>